<dbReference type="SUPFAM" id="SSF55666">
    <property type="entry name" value="Ribonuclease PH domain 2-like"/>
    <property type="match status" value="1"/>
</dbReference>
<evidence type="ECO:0000256" key="5">
    <source>
        <dbReference type="ARBA" id="ARBA00022884"/>
    </source>
</evidence>
<dbReference type="Gene3D" id="3.30.230.70">
    <property type="entry name" value="GHMP Kinase, N-terminal domain"/>
    <property type="match status" value="1"/>
</dbReference>
<keyword evidence="3" id="KW-0820">tRNA-binding</keyword>
<accession>A0A0F9JMH0</accession>
<dbReference type="NCBIfam" id="TIGR01966">
    <property type="entry name" value="RNasePH"/>
    <property type="match status" value="1"/>
</dbReference>
<sequence>IEHAEGSALIKVGKTEVICTASVEEEVPRWLAEADQGWVTAEYAMLPRATHTRSRRESKAGKQGGRTLEIQRLIGRSLRSVVDLKALPQISIYIDADVIKADGGTRTASITGCYVALYDALRQLKDEKVIKKIPVTDIIAATSVGIIDGKPVLDLSYEEDSKADVDMNVVMTSNNKFVEVQGTAEKEPYTKEELDQMLALATNGIEQLICIQKKVLEITR</sequence>
<dbReference type="EMBL" id="LAZR01015890">
    <property type="protein sequence ID" value="KKM06906.1"/>
    <property type="molecule type" value="Genomic_DNA"/>
</dbReference>
<dbReference type="HAMAP" id="MF_00564">
    <property type="entry name" value="RNase_PH"/>
    <property type="match status" value="1"/>
</dbReference>
<dbReference type="GO" id="GO:0006364">
    <property type="term" value="P:rRNA processing"/>
    <property type="evidence" value="ECO:0007669"/>
    <property type="project" value="UniProtKB-KW"/>
</dbReference>
<organism evidence="8">
    <name type="scientific">marine sediment metagenome</name>
    <dbReference type="NCBI Taxonomy" id="412755"/>
    <lineage>
        <taxon>unclassified sequences</taxon>
        <taxon>metagenomes</taxon>
        <taxon>ecological metagenomes</taxon>
    </lineage>
</organism>
<dbReference type="Pfam" id="PF03725">
    <property type="entry name" value="RNase_PH_C"/>
    <property type="match status" value="1"/>
</dbReference>
<comment type="similarity">
    <text evidence="1">Belongs to the RNase PH family.</text>
</comment>
<dbReference type="SUPFAM" id="SSF54211">
    <property type="entry name" value="Ribosomal protein S5 domain 2-like"/>
    <property type="match status" value="1"/>
</dbReference>
<keyword evidence="5" id="KW-0694">RNA-binding</keyword>
<dbReference type="GO" id="GO:0016075">
    <property type="term" value="P:rRNA catabolic process"/>
    <property type="evidence" value="ECO:0007669"/>
    <property type="project" value="TreeGrafter"/>
</dbReference>
<evidence type="ECO:0000259" key="7">
    <source>
        <dbReference type="Pfam" id="PF03725"/>
    </source>
</evidence>
<feature type="domain" description="Exoribonuclease phosphorolytic" evidence="7">
    <location>
        <begin position="137"/>
        <end position="203"/>
    </location>
</feature>
<proteinExistence type="inferred from homology"/>
<evidence type="ECO:0000256" key="3">
    <source>
        <dbReference type="ARBA" id="ARBA00022555"/>
    </source>
</evidence>
<dbReference type="InterPro" id="IPR015847">
    <property type="entry name" value="ExoRNase_PH_dom2"/>
</dbReference>
<dbReference type="AlphaFoldDB" id="A0A0F9JMH0"/>
<evidence type="ECO:0000259" key="6">
    <source>
        <dbReference type="Pfam" id="PF01138"/>
    </source>
</evidence>
<reference evidence="8" key="1">
    <citation type="journal article" date="2015" name="Nature">
        <title>Complex archaea that bridge the gap between prokaryotes and eukaryotes.</title>
        <authorList>
            <person name="Spang A."/>
            <person name="Saw J.H."/>
            <person name="Jorgensen S.L."/>
            <person name="Zaremba-Niedzwiedzka K."/>
            <person name="Martijn J."/>
            <person name="Lind A.E."/>
            <person name="van Eijk R."/>
            <person name="Schleper C."/>
            <person name="Guy L."/>
            <person name="Ettema T.J."/>
        </authorList>
    </citation>
    <scope>NUCLEOTIDE SEQUENCE</scope>
</reference>
<dbReference type="PANTHER" id="PTHR11953">
    <property type="entry name" value="EXOSOME COMPLEX COMPONENT"/>
    <property type="match status" value="1"/>
</dbReference>
<dbReference type="InterPro" id="IPR020568">
    <property type="entry name" value="Ribosomal_Su5_D2-typ_SF"/>
</dbReference>
<dbReference type="FunFam" id="3.30.230.70:FF:000003">
    <property type="entry name" value="Ribonuclease PH"/>
    <property type="match status" value="1"/>
</dbReference>
<evidence type="ECO:0000256" key="4">
    <source>
        <dbReference type="ARBA" id="ARBA00022694"/>
    </source>
</evidence>
<dbReference type="CDD" id="cd11362">
    <property type="entry name" value="RNase_PH_bact"/>
    <property type="match status" value="1"/>
</dbReference>
<dbReference type="GO" id="GO:0009022">
    <property type="term" value="F:tRNA nucleotidyltransferase activity"/>
    <property type="evidence" value="ECO:0007669"/>
    <property type="project" value="InterPro"/>
</dbReference>
<keyword evidence="4" id="KW-0819">tRNA processing</keyword>
<dbReference type="GO" id="GO:0008033">
    <property type="term" value="P:tRNA processing"/>
    <property type="evidence" value="ECO:0007669"/>
    <property type="project" value="UniProtKB-KW"/>
</dbReference>
<dbReference type="InterPro" id="IPR001247">
    <property type="entry name" value="ExoRNase_PH_dom1"/>
</dbReference>
<dbReference type="InterPro" id="IPR036345">
    <property type="entry name" value="ExoRNase_PH_dom2_sf"/>
</dbReference>
<protein>
    <submittedName>
        <fullName evidence="8">Uncharacterized protein</fullName>
    </submittedName>
</protein>
<evidence type="ECO:0000256" key="1">
    <source>
        <dbReference type="ARBA" id="ARBA00006678"/>
    </source>
</evidence>
<gene>
    <name evidence="8" type="ORF">LCGC14_1739250</name>
</gene>
<dbReference type="InterPro" id="IPR027408">
    <property type="entry name" value="PNPase/RNase_PH_dom_sf"/>
</dbReference>
<evidence type="ECO:0000256" key="2">
    <source>
        <dbReference type="ARBA" id="ARBA00022552"/>
    </source>
</evidence>
<feature type="domain" description="Exoribonuclease phosphorolytic" evidence="6">
    <location>
        <begin position="2"/>
        <end position="120"/>
    </location>
</feature>
<dbReference type="GO" id="GO:0000049">
    <property type="term" value="F:tRNA binding"/>
    <property type="evidence" value="ECO:0007669"/>
    <property type="project" value="UniProtKB-KW"/>
</dbReference>
<dbReference type="Pfam" id="PF01138">
    <property type="entry name" value="RNase_PH"/>
    <property type="match status" value="1"/>
</dbReference>
<feature type="non-terminal residue" evidence="8">
    <location>
        <position position="1"/>
    </location>
</feature>
<evidence type="ECO:0000313" key="8">
    <source>
        <dbReference type="EMBL" id="KKM06906.1"/>
    </source>
</evidence>
<name>A0A0F9JMH0_9ZZZZ</name>
<dbReference type="InterPro" id="IPR002381">
    <property type="entry name" value="RNase_PH_bac-type"/>
</dbReference>
<dbReference type="InterPro" id="IPR050080">
    <property type="entry name" value="RNase_PH"/>
</dbReference>
<keyword evidence="2" id="KW-0698">rRNA processing</keyword>
<comment type="caution">
    <text evidence="8">The sequence shown here is derived from an EMBL/GenBank/DDBJ whole genome shotgun (WGS) entry which is preliminary data.</text>
</comment>
<dbReference type="PANTHER" id="PTHR11953:SF0">
    <property type="entry name" value="EXOSOME COMPLEX COMPONENT RRP41"/>
    <property type="match status" value="1"/>
</dbReference>